<dbReference type="InterPro" id="IPR015413">
    <property type="entry name" value="Methionyl/Leucyl_tRNA_Synth"/>
</dbReference>
<evidence type="ECO:0000313" key="10">
    <source>
        <dbReference type="Proteomes" id="UP000182375"/>
    </source>
</evidence>
<dbReference type="Pfam" id="PF09334">
    <property type="entry name" value="tRNA-synt_1g"/>
    <property type="match status" value="1"/>
</dbReference>
<dbReference type="PANTHER" id="PTHR45765">
    <property type="entry name" value="METHIONINE--TRNA LIGASE"/>
    <property type="match status" value="1"/>
</dbReference>
<dbReference type="STRING" id="67331.SAMN04490357_0701"/>
<dbReference type="GO" id="GO:0004825">
    <property type="term" value="F:methionine-tRNA ligase activity"/>
    <property type="evidence" value="ECO:0007669"/>
    <property type="project" value="UniProtKB-EC"/>
</dbReference>
<evidence type="ECO:0000256" key="7">
    <source>
        <dbReference type="RuleBase" id="RU363039"/>
    </source>
</evidence>
<evidence type="ECO:0000256" key="2">
    <source>
        <dbReference type="ARBA" id="ARBA00022741"/>
    </source>
</evidence>
<evidence type="ECO:0000256" key="1">
    <source>
        <dbReference type="ARBA" id="ARBA00022598"/>
    </source>
</evidence>
<dbReference type="Gene3D" id="2.20.28.20">
    <property type="entry name" value="Methionyl-tRNA synthetase, Zn-domain"/>
    <property type="match status" value="1"/>
</dbReference>
<evidence type="ECO:0000259" key="8">
    <source>
        <dbReference type="Pfam" id="PF09334"/>
    </source>
</evidence>
<keyword evidence="4 7" id="KW-0648">Protein biosynthesis</keyword>
<reference evidence="9 10" key="1">
    <citation type="submission" date="2016-10" db="EMBL/GenBank/DDBJ databases">
        <authorList>
            <person name="de Groot N.N."/>
        </authorList>
    </citation>
    <scope>NUCLEOTIDE SEQUENCE [LARGE SCALE GENOMIC DNA]</scope>
    <source>
        <strain evidence="9 10">DSM 40306</strain>
    </source>
</reference>
<dbReference type="GO" id="GO:0006431">
    <property type="term" value="P:methionyl-tRNA aminoacylation"/>
    <property type="evidence" value="ECO:0007669"/>
    <property type="project" value="TreeGrafter"/>
</dbReference>
<evidence type="ECO:0000256" key="5">
    <source>
        <dbReference type="ARBA" id="ARBA00023146"/>
    </source>
</evidence>
<evidence type="ECO:0000313" key="9">
    <source>
        <dbReference type="EMBL" id="SEB91008.1"/>
    </source>
</evidence>
<dbReference type="InterPro" id="IPR014729">
    <property type="entry name" value="Rossmann-like_a/b/a_fold"/>
</dbReference>
<dbReference type="Gene3D" id="1.10.730.10">
    <property type="entry name" value="Isoleucyl-tRNA Synthetase, Domain 1"/>
    <property type="match status" value="1"/>
</dbReference>
<keyword evidence="5 7" id="KW-0030">Aminoacyl-tRNA synthetase</keyword>
<keyword evidence="3 7" id="KW-0067">ATP-binding</keyword>
<name>A0A1H4N878_9ACTN</name>
<protein>
    <submittedName>
        <fullName evidence="9">Methionyl-tRNA synthetase</fullName>
    </submittedName>
</protein>
<feature type="domain" description="Methionyl/Leucyl tRNA synthetase" evidence="8">
    <location>
        <begin position="10"/>
        <end position="348"/>
    </location>
</feature>
<comment type="similarity">
    <text evidence="7">Belongs to the class-I aminoacyl-tRNA synthetase family.</text>
</comment>
<dbReference type="InterPro" id="IPR023458">
    <property type="entry name" value="Met-tRNA_ligase_1"/>
</dbReference>
<organism evidence="9 10">
    <name type="scientific">Streptomyces misionensis</name>
    <dbReference type="NCBI Taxonomy" id="67331"/>
    <lineage>
        <taxon>Bacteria</taxon>
        <taxon>Bacillati</taxon>
        <taxon>Actinomycetota</taxon>
        <taxon>Actinomycetes</taxon>
        <taxon>Kitasatosporales</taxon>
        <taxon>Streptomycetaceae</taxon>
        <taxon>Streptomyces</taxon>
    </lineage>
</organism>
<comment type="catalytic activity">
    <reaction evidence="6">
        <text>tRNA(Met) + L-methionine + ATP = L-methionyl-tRNA(Met) + AMP + diphosphate</text>
        <dbReference type="Rhea" id="RHEA:13481"/>
        <dbReference type="Rhea" id="RHEA-COMP:9667"/>
        <dbReference type="Rhea" id="RHEA-COMP:9698"/>
        <dbReference type="ChEBI" id="CHEBI:30616"/>
        <dbReference type="ChEBI" id="CHEBI:33019"/>
        <dbReference type="ChEBI" id="CHEBI:57844"/>
        <dbReference type="ChEBI" id="CHEBI:78442"/>
        <dbReference type="ChEBI" id="CHEBI:78530"/>
        <dbReference type="ChEBI" id="CHEBI:456215"/>
        <dbReference type="EC" id="6.1.1.10"/>
    </reaction>
</comment>
<dbReference type="InterPro" id="IPR029038">
    <property type="entry name" value="MetRS_Zn"/>
</dbReference>
<dbReference type="GO" id="GO:0005829">
    <property type="term" value="C:cytosol"/>
    <property type="evidence" value="ECO:0007669"/>
    <property type="project" value="TreeGrafter"/>
</dbReference>
<proteinExistence type="inferred from homology"/>
<evidence type="ECO:0000256" key="6">
    <source>
        <dbReference type="ARBA" id="ARBA00047364"/>
    </source>
</evidence>
<dbReference type="AlphaFoldDB" id="A0A1H4N878"/>
<dbReference type="SUPFAM" id="SSF52374">
    <property type="entry name" value="Nucleotidylyl transferase"/>
    <property type="match status" value="1"/>
</dbReference>
<sequence length="526" mass="56948">MSSPLWITATPLASDGELHLGHLAGPYVAADVLSRSLRAAGRPVLFTSGTADHAESVELRAVRGGRKPAEVAEGYRAAITADLLRAGVEFDRVVHPGRDRGYRHWLQELFLALYAQDVIVPRTRLAHYCESCRLWLHGAYVTGACGHCGARGEGGPCQECARPTEGELTDPACALCGAPARPRRCRRLYLPLEPMRELLADHWRTAGLPPRLAVLCESLLEDGLPDVPVSHPGDWGVPVPLDGFAGHRVDACFEAAAMHLFGYGHDQRPLPERAVHFCGFGHAFCHVALLPAILVALGLKLPQEFHVNETFHPGAGERREESGASALWALDLLTEFGSDTLRRHVLTAGPPAPGPGTGREELGRTREFLDGTWNSWLSRLFASVREDSAGRVPDAEPGGEGWETLRHRLHRAADDVREAYGPEAFDPRRAVAVLDEVVRCTADFGYVNQFERHRPSGVERHLPALAAQLAVASALASWAWPVMPEGATRLSQALRMPAGGPVIPDTLAPLPPGTRLAPPSGPVFGF</sequence>
<dbReference type="GeneID" id="95509970"/>
<dbReference type="GO" id="GO:0005524">
    <property type="term" value="F:ATP binding"/>
    <property type="evidence" value="ECO:0007669"/>
    <property type="project" value="UniProtKB-KW"/>
</dbReference>
<keyword evidence="1 7" id="KW-0436">Ligase</keyword>
<accession>A0A1H4N878</accession>
<dbReference type="RefSeq" id="WP_074990539.1">
    <property type="nucleotide sequence ID" value="NZ_FNTD01000004.1"/>
</dbReference>
<dbReference type="Gene3D" id="3.40.50.620">
    <property type="entry name" value="HUPs"/>
    <property type="match status" value="1"/>
</dbReference>
<keyword evidence="2 7" id="KW-0547">Nucleotide-binding</keyword>
<dbReference type="EMBL" id="FNTD01000004">
    <property type="protein sequence ID" value="SEB91008.1"/>
    <property type="molecule type" value="Genomic_DNA"/>
</dbReference>
<evidence type="ECO:0000256" key="3">
    <source>
        <dbReference type="ARBA" id="ARBA00022840"/>
    </source>
</evidence>
<gene>
    <name evidence="9" type="ORF">SAMN04490357_0701</name>
</gene>
<dbReference type="PANTHER" id="PTHR45765:SF1">
    <property type="entry name" value="METHIONINE--TRNA LIGASE, CYTOPLASMIC"/>
    <property type="match status" value="1"/>
</dbReference>
<dbReference type="Proteomes" id="UP000182375">
    <property type="component" value="Unassembled WGS sequence"/>
</dbReference>
<evidence type="ECO:0000256" key="4">
    <source>
        <dbReference type="ARBA" id="ARBA00022917"/>
    </source>
</evidence>